<proteinExistence type="predicted"/>
<accession>A0ACD3A442</accession>
<sequence>MHCACLQFSLLLQLLLSSSSLQIKNVLRLVKLDIHDRRTKTPLWGIISPPRNEVDILSGLPSLSTGKIVLGVRIYTAGATSSCWPAFALAFAVPAGMPTSNMTTIPPRLFPSLTPSTPA</sequence>
<dbReference type="Proteomes" id="UP000308600">
    <property type="component" value="Unassembled WGS sequence"/>
</dbReference>
<evidence type="ECO:0000313" key="2">
    <source>
        <dbReference type="Proteomes" id="UP000308600"/>
    </source>
</evidence>
<gene>
    <name evidence="1" type="ORF">BDN72DRAFT_850647</name>
</gene>
<dbReference type="EMBL" id="ML208797">
    <property type="protein sequence ID" value="TFK60296.1"/>
    <property type="molecule type" value="Genomic_DNA"/>
</dbReference>
<protein>
    <submittedName>
        <fullName evidence="1">Uncharacterized protein</fullName>
    </submittedName>
</protein>
<evidence type="ECO:0000313" key="1">
    <source>
        <dbReference type="EMBL" id="TFK60296.1"/>
    </source>
</evidence>
<organism evidence="1 2">
    <name type="scientific">Pluteus cervinus</name>
    <dbReference type="NCBI Taxonomy" id="181527"/>
    <lineage>
        <taxon>Eukaryota</taxon>
        <taxon>Fungi</taxon>
        <taxon>Dikarya</taxon>
        <taxon>Basidiomycota</taxon>
        <taxon>Agaricomycotina</taxon>
        <taxon>Agaricomycetes</taxon>
        <taxon>Agaricomycetidae</taxon>
        <taxon>Agaricales</taxon>
        <taxon>Pluteineae</taxon>
        <taxon>Pluteaceae</taxon>
        <taxon>Pluteus</taxon>
    </lineage>
</organism>
<name>A0ACD3A442_9AGAR</name>
<keyword evidence="2" id="KW-1185">Reference proteome</keyword>
<reference evidence="1 2" key="1">
    <citation type="journal article" date="2019" name="Nat. Ecol. Evol.">
        <title>Megaphylogeny resolves global patterns of mushroom evolution.</title>
        <authorList>
            <person name="Varga T."/>
            <person name="Krizsan K."/>
            <person name="Foldi C."/>
            <person name="Dima B."/>
            <person name="Sanchez-Garcia M."/>
            <person name="Sanchez-Ramirez S."/>
            <person name="Szollosi G.J."/>
            <person name="Szarkandi J.G."/>
            <person name="Papp V."/>
            <person name="Albert L."/>
            <person name="Andreopoulos W."/>
            <person name="Angelini C."/>
            <person name="Antonin V."/>
            <person name="Barry K.W."/>
            <person name="Bougher N.L."/>
            <person name="Buchanan P."/>
            <person name="Buyck B."/>
            <person name="Bense V."/>
            <person name="Catcheside P."/>
            <person name="Chovatia M."/>
            <person name="Cooper J."/>
            <person name="Damon W."/>
            <person name="Desjardin D."/>
            <person name="Finy P."/>
            <person name="Geml J."/>
            <person name="Haridas S."/>
            <person name="Hughes K."/>
            <person name="Justo A."/>
            <person name="Karasinski D."/>
            <person name="Kautmanova I."/>
            <person name="Kiss B."/>
            <person name="Kocsube S."/>
            <person name="Kotiranta H."/>
            <person name="LaButti K.M."/>
            <person name="Lechner B.E."/>
            <person name="Liimatainen K."/>
            <person name="Lipzen A."/>
            <person name="Lukacs Z."/>
            <person name="Mihaltcheva S."/>
            <person name="Morgado L.N."/>
            <person name="Niskanen T."/>
            <person name="Noordeloos M.E."/>
            <person name="Ohm R.A."/>
            <person name="Ortiz-Santana B."/>
            <person name="Ovrebo C."/>
            <person name="Racz N."/>
            <person name="Riley R."/>
            <person name="Savchenko A."/>
            <person name="Shiryaev A."/>
            <person name="Soop K."/>
            <person name="Spirin V."/>
            <person name="Szebenyi C."/>
            <person name="Tomsovsky M."/>
            <person name="Tulloss R.E."/>
            <person name="Uehling J."/>
            <person name="Grigoriev I.V."/>
            <person name="Vagvolgyi C."/>
            <person name="Papp T."/>
            <person name="Martin F.M."/>
            <person name="Miettinen O."/>
            <person name="Hibbett D.S."/>
            <person name="Nagy L.G."/>
        </authorList>
    </citation>
    <scope>NUCLEOTIDE SEQUENCE [LARGE SCALE GENOMIC DNA]</scope>
    <source>
        <strain evidence="1 2">NL-1719</strain>
    </source>
</reference>